<gene>
    <name evidence="2" type="ORF">GRI91_03330</name>
</gene>
<feature type="domain" description="Glyoxalase-related protein" evidence="1">
    <location>
        <begin position="3"/>
        <end position="145"/>
    </location>
</feature>
<comment type="caution">
    <text evidence="2">The sequence shown here is derived from an EMBL/GenBank/DDBJ whole genome shotgun (WGS) entry which is preliminary data.</text>
</comment>
<protein>
    <recommendedName>
        <fullName evidence="1">Glyoxalase-related protein domain-containing protein</fullName>
    </recommendedName>
</protein>
<dbReference type="RefSeq" id="WP_160735171.1">
    <property type="nucleotide sequence ID" value="NZ_WTYT01000001.1"/>
</dbReference>
<dbReference type="EMBL" id="WTYT01000001">
    <property type="protein sequence ID" value="MXO64782.1"/>
    <property type="molecule type" value="Genomic_DNA"/>
</dbReference>
<dbReference type="AlphaFoldDB" id="A0A6I4T3C2"/>
<reference evidence="2 3" key="1">
    <citation type="submission" date="2019-12" db="EMBL/GenBank/DDBJ databases">
        <title>Genomic-based taxomic classification of the family Erythrobacteraceae.</title>
        <authorList>
            <person name="Xu L."/>
        </authorList>
    </citation>
    <scope>NUCLEOTIDE SEQUENCE [LARGE SCALE GENOMIC DNA]</scope>
    <source>
        <strain evidence="2 3">LMG 29518</strain>
    </source>
</reference>
<keyword evidence="3" id="KW-1185">Reference proteome</keyword>
<dbReference type="InterPro" id="IPR045517">
    <property type="entry name" value="Glyoxalase_8"/>
</dbReference>
<evidence type="ECO:0000313" key="2">
    <source>
        <dbReference type="EMBL" id="MXO64782.1"/>
    </source>
</evidence>
<accession>A0A6I4T3C2</accession>
<evidence type="ECO:0000313" key="3">
    <source>
        <dbReference type="Proteomes" id="UP000438476"/>
    </source>
</evidence>
<organism evidence="2 3">
    <name type="scientific">Altericroceibacterium endophyticum</name>
    <dbReference type="NCBI Taxonomy" id="1808508"/>
    <lineage>
        <taxon>Bacteria</taxon>
        <taxon>Pseudomonadati</taxon>
        <taxon>Pseudomonadota</taxon>
        <taxon>Alphaproteobacteria</taxon>
        <taxon>Sphingomonadales</taxon>
        <taxon>Erythrobacteraceae</taxon>
        <taxon>Altericroceibacterium</taxon>
    </lineage>
</organism>
<evidence type="ECO:0000259" key="1">
    <source>
        <dbReference type="Pfam" id="PF20066"/>
    </source>
</evidence>
<dbReference type="OrthoDB" id="7350221at2"/>
<proteinExistence type="predicted"/>
<dbReference type="Pfam" id="PF20066">
    <property type="entry name" value="Glyoxalase_8"/>
    <property type="match status" value="1"/>
</dbReference>
<dbReference type="Proteomes" id="UP000438476">
    <property type="component" value="Unassembled WGS sequence"/>
</dbReference>
<name>A0A6I4T3C2_9SPHN</name>
<sequence length="149" mass="16380">MNIHSIGEAKRRAAQLRKIAAEKGEPLPHGKALERVAREQGAHDWNTLRARLAKAEAPTPAPDFLALRRGSLVEGRYMNQPFTGRIVDVSAEGQTLRLSIHLDQAVDTVAFASFSNMRRRVSGTIGKDGQSAERTSNGIPHLMITRMNS</sequence>